<keyword evidence="1" id="KW-1185">Reference proteome</keyword>
<reference evidence="2" key="1">
    <citation type="submission" date="2016-11" db="UniProtKB">
        <authorList>
            <consortium name="WormBaseParasite"/>
        </authorList>
    </citation>
    <scope>IDENTIFICATION</scope>
</reference>
<sequence>LCFHPYRIARNPFDESSSVVLWRRTPLAKLRDVSLNPKSRRVVSNISISSFLQECPLDDLRADDVDVTNSCSILSIPMYCRLRSDTDEMELTYLHGNMDSLWSSKG</sequence>
<protein>
    <submittedName>
        <fullName evidence="2">Neur_chan_LBD domain-containing protein</fullName>
    </submittedName>
</protein>
<evidence type="ECO:0000313" key="1">
    <source>
        <dbReference type="Proteomes" id="UP000095287"/>
    </source>
</evidence>
<evidence type="ECO:0000313" key="2">
    <source>
        <dbReference type="WBParaSite" id="L893_g16839.t1"/>
    </source>
</evidence>
<proteinExistence type="predicted"/>
<name>A0A1I7YIX2_9BILA</name>
<dbReference type="WBParaSite" id="L893_g16839.t1">
    <property type="protein sequence ID" value="L893_g16839.t1"/>
    <property type="gene ID" value="L893_g16839"/>
</dbReference>
<dbReference type="Proteomes" id="UP000095287">
    <property type="component" value="Unplaced"/>
</dbReference>
<accession>A0A1I7YIX2</accession>
<dbReference type="AlphaFoldDB" id="A0A1I7YIX2"/>
<organism evidence="1 2">
    <name type="scientific">Steinernema glaseri</name>
    <dbReference type="NCBI Taxonomy" id="37863"/>
    <lineage>
        <taxon>Eukaryota</taxon>
        <taxon>Metazoa</taxon>
        <taxon>Ecdysozoa</taxon>
        <taxon>Nematoda</taxon>
        <taxon>Chromadorea</taxon>
        <taxon>Rhabditida</taxon>
        <taxon>Tylenchina</taxon>
        <taxon>Panagrolaimomorpha</taxon>
        <taxon>Strongyloidoidea</taxon>
        <taxon>Steinernematidae</taxon>
        <taxon>Steinernema</taxon>
    </lineage>
</organism>